<dbReference type="Gene3D" id="2.40.10.10">
    <property type="entry name" value="Trypsin-like serine proteases"/>
    <property type="match status" value="2"/>
</dbReference>
<dbReference type="HOGENOM" id="CLU_020120_3_7_11"/>
<dbReference type="InterPro" id="IPR043504">
    <property type="entry name" value="Peptidase_S1_PA_chymotrypsin"/>
</dbReference>
<evidence type="ECO:0000256" key="4">
    <source>
        <dbReference type="SAM" id="MobiDB-lite"/>
    </source>
</evidence>
<dbReference type="GO" id="GO:0004252">
    <property type="term" value="F:serine-type endopeptidase activity"/>
    <property type="evidence" value="ECO:0007669"/>
    <property type="project" value="InterPro"/>
</dbReference>
<evidence type="ECO:0000256" key="2">
    <source>
        <dbReference type="ARBA" id="ARBA00022670"/>
    </source>
</evidence>
<dbReference type="EMBL" id="ACZI02000002">
    <property type="protein sequence ID" value="EFV12788.1"/>
    <property type="molecule type" value="Genomic_DNA"/>
</dbReference>
<dbReference type="eggNOG" id="COG0265">
    <property type="taxonomic scope" value="Bacteria"/>
</dbReference>
<keyword evidence="2" id="KW-0645">Protease</keyword>
<accession>E5XS03</accession>
<dbReference type="Pfam" id="PF13180">
    <property type="entry name" value="PDZ_2"/>
    <property type="match status" value="1"/>
</dbReference>
<dbReference type="InterPro" id="IPR051201">
    <property type="entry name" value="Chloro_Bact_Ser_Proteases"/>
</dbReference>
<dbReference type="PRINTS" id="PR00834">
    <property type="entry name" value="PROTEASES2C"/>
</dbReference>
<feature type="compositionally biased region" description="Basic and acidic residues" evidence="4">
    <location>
        <begin position="91"/>
        <end position="113"/>
    </location>
</feature>
<dbReference type="InterPro" id="IPR001940">
    <property type="entry name" value="Peptidase_S1C"/>
</dbReference>
<dbReference type="PANTHER" id="PTHR43343">
    <property type="entry name" value="PEPTIDASE S12"/>
    <property type="match status" value="1"/>
</dbReference>
<reference evidence="6 7" key="1">
    <citation type="journal article" date="2011" name="Stand. Genomic Sci.">
        <title>High quality draft genome sequence of Segniliparus rugosus CDC 945(T)= (ATCC BAA-974(T)).</title>
        <authorList>
            <person name="Earl A.M."/>
            <person name="Desjardins C.A."/>
            <person name="Fitzgerald M.G."/>
            <person name="Arachchi H.M."/>
            <person name="Zeng Q."/>
            <person name="Mehta T."/>
            <person name="Griggs A."/>
            <person name="Birren B.W."/>
            <person name="Toney N.C."/>
            <person name="Carr J."/>
            <person name="Posey J."/>
            <person name="Butler W.R."/>
        </authorList>
    </citation>
    <scope>NUCLEOTIDE SEQUENCE [LARGE SCALE GENOMIC DNA]</scope>
    <source>
        <strain evidence="7">ATCC BAA-974 / DSM 45345 / CCUG 50838 / CIP 108380 / JCM 13579 / CDC 945</strain>
    </source>
</reference>
<dbReference type="STRING" id="679197.HMPREF9336_02275"/>
<evidence type="ECO:0000313" key="7">
    <source>
        <dbReference type="Proteomes" id="UP000004816"/>
    </source>
</evidence>
<feature type="compositionally biased region" description="Gly residues" evidence="4">
    <location>
        <begin position="1"/>
        <end position="10"/>
    </location>
</feature>
<protein>
    <recommendedName>
        <fullName evidence="5">PDZ domain-containing protein</fullName>
    </recommendedName>
</protein>
<comment type="similarity">
    <text evidence="1">Belongs to the peptidase S1C family.</text>
</comment>
<dbReference type="Proteomes" id="UP000004816">
    <property type="component" value="Unassembled WGS sequence"/>
</dbReference>
<dbReference type="SUPFAM" id="SSF50156">
    <property type="entry name" value="PDZ domain-like"/>
    <property type="match status" value="1"/>
</dbReference>
<proteinExistence type="inferred from homology"/>
<evidence type="ECO:0000256" key="1">
    <source>
        <dbReference type="ARBA" id="ARBA00010541"/>
    </source>
</evidence>
<comment type="caution">
    <text evidence="6">The sequence shown here is derived from an EMBL/GenBank/DDBJ whole genome shotgun (WGS) entry which is preliminary data.</text>
</comment>
<name>E5XS03_SEGRC</name>
<dbReference type="OrthoDB" id="9758917at2"/>
<feature type="compositionally biased region" description="Polar residues" evidence="4">
    <location>
        <begin position="12"/>
        <end position="28"/>
    </location>
</feature>
<dbReference type="Gene3D" id="2.30.42.10">
    <property type="match status" value="1"/>
</dbReference>
<sequence length="518" mass="54042">MTPPVSGGGATPTHTDQSQGDGRPQYTSRLPERPVVDPVSAQFFGRPVGVDGSFLPQAGNDSPEQSGYRLAPPDPVLREAFSRPEGAAEALQRDPHAAAGEQRQEDGRLDDPWRDPAAVVRLGEAAFPAPQPEGPTQGRRLGAREVLFGGKVSPVGLGALGLAALLIGAFGGLIGGFIPRGHDLLTDESHPEINLAGSPASPNDEAVRKVAAEVAPAVVTIESVYTQGSDKVKETGSGAIITGDGYIVTNNHVVESAAVPENNATLEVIFADGRRIPAKIVGRDPKSDLAVVKVEAKIGKTLEFVDQKDVHIGETVVAFGAPFGLSKTVTQGIVSALHRAIVLPSKDNPDDVAASSVIDAVQTDAAINHGNSGGPLVDLRGRIVGINTMIYSPNDSGSIGLGFAIPSNDAQSEVNQLIHEGFVEHPVIGVSARPVVNQQGSGVSVSEVKPGGPADRAGIKPNDVIVQIGDRPVTSLEEFLVGVRKMPLHKETTVKVLRGEGQNKPVEVQITPDSDKQK</sequence>
<gene>
    <name evidence="6" type="ORF">HMPREF9336_02275</name>
</gene>
<feature type="domain" description="PDZ" evidence="5">
    <location>
        <begin position="388"/>
        <end position="476"/>
    </location>
</feature>
<dbReference type="InterPro" id="IPR036034">
    <property type="entry name" value="PDZ_sf"/>
</dbReference>
<feature type="region of interest" description="Disordered" evidence="4">
    <location>
        <begin position="1"/>
        <end position="113"/>
    </location>
</feature>
<dbReference type="PROSITE" id="PS50106">
    <property type="entry name" value="PDZ"/>
    <property type="match status" value="1"/>
</dbReference>
<dbReference type="RefSeq" id="WP_007470476.1">
    <property type="nucleotide sequence ID" value="NZ_KI391953.1"/>
</dbReference>
<evidence type="ECO:0000256" key="3">
    <source>
        <dbReference type="ARBA" id="ARBA00022801"/>
    </source>
</evidence>
<keyword evidence="3" id="KW-0378">Hydrolase</keyword>
<evidence type="ECO:0000259" key="5">
    <source>
        <dbReference type="PROSITE" id="PS50106"/>
    </source>
</evidence>
<dbReference type="InterPro" id="IPR009003">
    <property type="entry name" value="Peptidase_S1_PA"/>
</dbReference>
<evidence type="ECO:0000313" key="6">
    <source>
        <dbReference type="EMBL" id="EFV12788.1"/>
    </source>
</evidence>
<organism evidence="6 7">
    <name type="scientific">Segniliparus rugosus (strain ATCC BAA-974 / DSM 45345 / CCUG 50838 / CIP 108380 / JCM 13579 / CDC 945)</name>
    <dbReference type="NCBI Taxonomy" id="679197"/>
    <lineage>
        <taxon>Bacteria</taxon>
        <taxon>Bacillati</taxon>
        <taxon>Actinomycetota</taxon>
        <taxon>Actinomycetes</taxon>
        <taxon>Mycobacteriales</taxon>
        <taxon>Segniliparaceae</taxon>
        <taxon>Segniliparus</taxon>
    </lineage>
</organism>
<keyword evidence="7" id="KW-1185">Reference proteome</keyword>
<dbReference type="SMART" id="SM00228">
    <property type="entry name" value="PDZ"/>
    <property type="match status" value="1"/>
</dbReference>
<dbReference type="AlphaFoldDB" id="E5XS03"/>
<dbReference type="GO" id="GO:0006508">
    <property type="term" value="P:proteolysis"/>
    <property type="evidence" value="ECO:0007669"/>
    <property type="project" value="UniProtKB-KW"/>
</dbReference>
<dbReference type="SUPFAM" id="SSF50494">
    <property type="entry name" value="Trypsin-like serine proteases"/>
    <property type="match status" value="1"/>
</dbReference>
<dbReference type="InterPro" id="IPR001478">
    <property type="entry name" value="PDZ"/>
</dbReference>
<dbReference type="Pfam" id="PF13365">
    <property type="entry name" value="Trypsin_2"/>
    <property type="match status" value="1"/>
</dbReference>
<dbReference type="PANTHER" id="PTHR43343:SF3">
    <property type="entry name" value="PROTEASE DO-LIKE 8, CHLOROPLASTIC"/>
    <property type="match status" value="1"/>
</dbReference>